<organism evidence="2 3">
    <name type="scientific">Portunus trituberculatus</name>
    <name type="common">Swimming crab</name>
    <name type="synonym">Neptunus trituberculatus</name>
    <dbReference type="NCBI Taxonomy" id="210409"/>
    <lineage>
        <taxon>Eukaryota</taxon>
        <taxon>Metazoa</taxon>
        <taxon>Ecdysozoa</taxon>
        <taxon>Arthropoda</taxon>
        <taxon>Crustacea</taxon>
        <taxon>Multicrustacea</taxon>
        <taxon>Malacostraca</taxon>
        <taxon>Eumalacostraca</taxon>
        <taxon>Eucarida</taxon>
        <taxon>Decapoda</taxon>
        <taxon>Pleocyemata</taxon>
        <taxon>Brachyura</taxon>
        <taxon>Eubrachyura</taxon>
        <taxon>Portunoidea</taxon>
        <taxon>Portunidae</taxon>
        <taxon>Portuninae</taxon>
        <taxon>Portunus</taxon>
    </lineage>
</organism>
<dbReference type="Proteomes" id="UP000324222">
    <property type="component" value="Unassembled WGS sequence"/>
</dbReference>
<name>A0A5B7GM01_PORTR</name>
<protein>
    <submittedName>
        <fullName evidence="2">Uncharacterized protein</fullName>
    </submittedName>
</protein>
<dbReference type="AlphaFoldDB" id="A0A5B7GM01"/>
<evidence type="ECO:0000313" key="2">
    <source>
        <dbReference type="EMBL" id="MPC58609.1"/>
    </source>
</evidence>
<sequence length="105" mass="11803">MEARQLAAFLAVMTGPDEYPKIYDAKFSQQECARCVTYHLTEEEWCVRRPRRHLVGTHAAVSRQALATPWPAMPSHPITFTSTPLPLSPGSQTASPVLRNSSCYW</sequence>
<dbReference type="EMBL" id="VSRR010015833">
    <property type="protein sequence ID" value="MPC58609.1"/>
    <property type="molecule type" value="Genomic_DNA"/>
</dbReference>
<comment type="caution">
    <text evidence="2">The sequence shown here is derived from an EMBL/GenBank/DDBJ whole genome shotgun (WGS) entry which is preliminary data.</text>
</comment>
<evidence type="ECO:0000256" key="1">
    <source>
        <dbReference type="SAM" id="MobiDB-lite"/>
    </source>
</evidence>
<feature type="region of interest" description="Disordered" evidence="1">
    <location>
        <begin position="81"/>
        <end position="105"/>
    </location>
</feature>
<keyword evidence="3" id="KW-1185">Reference proteome</keyword>
<evidence type="ECO:0000313" key="3">
    <source>
        <dbReference type="Proteomes" id="UP000324222"/>
    </source>
</evidence>
<accession>A0A5B7GM01</accession>
<reference evidence="2 3" key="1">
    <citation type="submission" date="2019-05" db="EMBL/GenBank/DDBJ databases">
        <title>Another draft genome of Portunus trituberculatus and its Hox gene families provides insights of decapod evolution.</title>
        <authorList>
            <person name="Jeong J.-H."/>
            <person name="Song I."/>
            <person name="Kim S."/>
            <person name="Choi T."/>
            <person name="Kim D."/>
            <person name="Ryu S."/>
            <person name="Kim W."/>
        </authorList>
    </citation>
    <scope>NUCLEOTIDE SEQUENCE [LARGE SCALE GENOMIC DNA]</scope>
    <source>
        <tissue evidence="2">Muscle</tissue>
    </source>
</reference>
<proteinExistence type="predicted"/>
<gene>
    <name evidence="2" type="ORF">E2C01_052616</name>
</gene>